<feature type="compositionally biased region" description="Polar residues" evidence="1">
    <location>
        <begin position="396"/>
        <end position="406"/>
    </location>
</feature>
<dbReference type="AlphaFoldDB" id="A0AAV2HCY1"/>
<evidence type="ECO:0000313" key="3">
    <source>
        <dbReference type="Proteomes" id="UP001497497"/>
    </source>
</evidence>
<name>A0AAV2HCY1_LYMST</name>
<comment type="caution">
    <text evidence="2">The sequence shown here is derived from an EMBL/GenBank/DDBJ whole genome shotgun (WGS) entry which is preliminary data.</text>
</comment>
<keyword evidence="3" id="KW-1185">Reference proteome</keyword>
<proteinExistence type="predicted"/>
<accession>A0AAV2HCY1</accession>
<sequence>IADTFKSVQQFMIDYLEVVEKPKLEKKKATNHPGVMDILQQQQENSLASIRLPRDISSEMSSFVPDPDGTARLQPELTPGVEMVSPRSKSPLDFLPMTNSAILSSINKSLINASARFSIPKANLKENLQNFNLIRKIRKGNDNNNGDKREKGHANLDLDSRSSLLEETNKDVVLDSCGILASSPNQILLSSIHLKAENKRSSTHSESSLKLEQAAAMNEDLTGRVFTFEDMASNMLIRQKVKEDVDVQAYTDTTDGIRKFRDDPVSRNKSSFSENTNIQDRMQQHFCNDVLEHLEANDEEADEDYCVLENEEVRAILDKCHQLNHPHMKTSLSDTTLSKSLGSAPDENILVAQTTKTDPRDSNIVSRFKQKMTGLSKPSSGKPVDPVPAKPMVRKSQYSVGLFNQR</sequence>
<feature type="non-terminal residue" evidence="2">
    <location>
        <position position="406"/>
    </location>
</feature>
<evidence type="ECO:0000256" key="1">
    <source>
        <dbReference type="SAM" id="MobiDB-lite"/>
    </source>
</evidence>
<dbReference type="Proteomes" id="UP001497497">
    <property type="component" value="Unassembled WGS sequence"/>
</dbReference>
<protein>
    <submittedName>
        <fullName evidence="2">Uncharacterized protein</fullName>
    </submittedName>
</protein>
<organism evidence="2 3">
    <name type="scientific">Lymnaea stagnalis</name>
    <name type="common">Great pond snail</name>
    <name type="synonym">Helix stagnalis</name>
    <dbReference type="NCBI Taxonomy" id="6523"/>
    <lineage>
        <taxon>Eukaryota</taxon>
        <taxon>Metazoa</taxon>
        <taxon>Spiralia</taxon>
        <taxon>Lophotrochozoa</taxon>
        <taxon>Mollusca</taxon>
        <taxon>Gastropoda</taxon>
        <taxon>Heterobranchia</taxon>
        <taxon>Euthyneura</taxon>
        <taxon>Panpulmonata</taxon>
        <taxon>Hygrophila</taxon>
        <taxon>Lymnaeoidea</taxon>
        <taxon>Lymnaeidae</taxon>
        <taxon>Lymnaea</taxon>
    </lineage>
</organism>
<evidence type="ECO:0000313" key="2">
    <source>
        <dbReference type="EMBL" id="CAL1531721.1"/>
    </source>
</evidence>
<gene>
    <name evidence="2" type="ORF">GSLYS_00005816001</name>
</gene>
<reference evidence="2 3" key="1">
    <citation type="submission" date="2024-04" db="EMBL/GenBank/DDBJ databases">
        <authorList>
            <consortium name="Genoscope - CEA"/>
            <person name="William W."/>
        </authorList>
    </citation>
    <scope>NUCLEOTIDE SEQUENCE [LARGE SCALE GENOMIC DNA]</scope>
</reference>
<feature type="region of interest" description="Disordered" evidence="1">
    <location>
        <begin position="370"/>
        <end position="406"/>
    </location>
</feature>
<dbReference type="EMBL" id="CAXITT010000096">
    <property type="protein sequence ID" value="CAL1531721.1"/>
    <property type="molecule type" value="Genomic_DNA"/>
</dbReference>
<feature type="non-terminal residue" evidence="2">
    <location>
        <position position="1"/>
    </location>
</feature>